<accession>A0ABQ7NFQ5</accession>
<dbReference type="InterPro" id="IPR024746">
    <property type="entry name" value="Glyco_hydro_100"/>
</dbReference>
<sequence length="199" mass="22438">MMLRRTSGRPSTLLPSNRLSSSELKSDLADFPLPVSGTLSSTGNPLLTTVAVLFELSLQTTLTLPACSGFILLRAYGKCIYRYQTEENCYDAVNKFNIYPYQIPSWLVDFMPNRGGHLIGNIQPANMNFRLFSLGNFWSINYAKWTELVADMPFKICYPATECEEWKIITGSDQRTSLGLITMEVPGQGQLCYGMYDQR</sequence>
<dbReference type="Proteomes" id="UP000823674">
    <property type="component" value="Chromosome A02"/>
</dbReference>
<dbReference type="PANTHER" id="PTHR31916">
    <property type="match status" value="1"/>
</dbReference>
<evidence type="ECO:0000256" key="4">
    <source>
        <dbReference type="RuleBase" id="RU367047"/>
    </source>
</evidence>
<keyword evidence="2 4" id="KW-0119">Carbohydrate metabolism</keyword>
<comment type="similarity">
    <text evidence="4">Belongs to the glycosyl hydrolase 100 family.</text>
</comment>
<reference evidence="5 6" key="1">
    <citation type="submission" date="2021-03" db="EMBL/GenBank/DDBJ databases">
        <authorList>
            <person name="King G.J."/>
            <person name="Bancroft I."/>
            <person name="Baten A."/>
            <person name="Bloomfield J."/>
            <person name="Borpatragohain P."/>
            <person name="He Z."/>
            <person name="Irish N."/>
            <person name="Irwin J."/>
            <person name="Liu K."/>
            <person name="Mauleon R.P."/>
            <person name="Moore J."/>
            <person name="Morris R."/>
            <person name="Ostergaard L."/>
            <person name="Wang B."/>
            <person name="Wells R."/>
        </authorList>
    </citation>
    <scope>NUCLEOTIDE SEQUENCE [LARGE SCALE GENOMIC DNA]</scope>
    <source>
        <strain evidence="5">R-o-18</strain>
        <tissue evidence="5">Leaf</tissue>
    </source>
</reference>
<proteinExistence type="inferred from homology"/>
<evidence type="ECO:0000313" key="5">
    <source>
        <dbReference type="EMBL" id="KAG5408880.1"/>
    </source>
</evidence>
<evidence type="ECO:0000256" key="3">
    <source>
        <dbReference type="ARBA" id="ARBA00023295"/>
    </source>
</evidence>
<dbReference type="EC" id="3.2.1.26" evidence="4"/>
<comment type="caution">
    <text evidence="5">The sequence shown here is derived from an EMBL/GenBank/DDBJ whole genome shotgun (WGS) entry which is preliminary data.</text>
</comment>
<evidence type="ECO:0000256" key="2">
    <source>
        <dbReference type="ARBA" id="ARBA00023277"/>
    </source>
</evidence>
<protein>
    <recommendedName>
        <fullName evidence="4">Alkaline/neutral invertase</fullName>
        <ecNumber evidence="4">3.2.1.26</ecNumber>
    </recommendedName>
</protein>
<comment type="function">
    <text evidence="4">Invertase that cleaves sucrose into glucose and fructose.</text>
</comment>
<dbReference type="EMBL" id="JADBGQ010000002">
    <property type="protein sequence ID" value="KAG5408880.1"/>
    <property type="molecule type" value="Genomic_DNA"/>
</dbReference>
<name>A0ABQ7NFQ5_BRACM</name>
<dbReference type="PANTHER" id="PTHR31916:SF36">
    <property type="entry name" value="ALKALINE_NEUTRAL INVERTASE E, CHLOROPLASTIC"/>
    <property type="match status" value="1"/>
</dbReference>
<comment type="catalytic activity">
    <reaction evidence="4">
        <text>Hydrolysis of terminal non-reducing beta-D-fructofuranoside residues in beta-D-fructofuranosides.</text>
        <dbReference type="EC" id="3.2.1.26"/>
    </reaction>
</comment>
<keyword evidence="3 4" id="KW-0326">Glycosidase</keyword>
<organism evidence="5 6">
    <name type="scientific">Brassica rapa subsp. trilocularis</name>
    <dbReference type="NCBI Taxonomy" id="1813537"/>
    <lineage>
        <taxon>Eukaryota</taxon>
        <taxon>Viridiplantae</taxon>
        <taxon>Streptophyta</taxon>
        <taxon>Embryophyta</taxon>
        <taxon>Tracheophyta</taxon>
        <taxon>Spermatophyta</taxon>
        <taxon>Magnoliopsida</taxon>
        <taxon>eudicotyledons</taxon>
        <taxon>Gunneridae</taxon>
        <taxon>Pentapetalae</taxon>
        <taxon>rosids</taxon>
        <taxon>malvids</taxon>
        <taxon>Brassicales</taxon>
        <taxon>Brassicaceae</taxon>
        <taxon>Brassiceae</taxon>
        <taxon>Brassica</taxon>
    </lineage>
</organism>
<evidence type="ECO:0000313" key="6">
    <source>
        <dbReference type="Proteomes" id="UP000823674"/>
    </source>
</evidence>
<dbReference type="Pfam" id="PF12899">
    <property type="entry name" value="Glyco_hydro_100"/>
    <property type="match status" value="1"/>
</dbReference>
<gene>
    <name evidence="5" type="primary">A02p011090.1_BraROA</name>
    <name evidence="5" type="ORF">IGI04_005199</name>
</gene>
<keyword evidence="1 4" id="KW-0378">Hydrolase</keyword>
<evidence type="ECO:0000256" key="1">
    <source>
        <dbReference type="ARBA" id="ARBA00022801"/>
    </source>
</evidence>
<keyword evidence="6" id="KW-1185">Reference proteome</keyword>